<accession>I3EHQ6</accession>
<dbReference type="OrthoDB" id="546434at2759"/>
<dbReference type="AlphaFoldDB" id="I3EHQ6"/>
<dbReference type="EMBL" id="GL870878">
    <property type="protein sequence ID" value="EIJ88753.1"/>
    <property type="molecule type" value="Genomic_DNA"/>
</dbReference>
<dbReference type="HOGENOM" id="CLU_1741047_0_0_1"/>
<dbReference type="InParanoid" id="I3EHQ6"/>
<proteinExistence type="predicted"/>
<sequence length="150" mass="17575">MEKLLDKNNRNSLTSIYNGIMKTNPPRILKEQIFDLLTKATEEISQETEKELQSVNTQYIRDVKTIEKHLIDASYSKNDKDTPAKFRRIIEYLNYIRAQPPKDVDEKINHAIIHKFRNMKDIRMATGKDGSVLYSGCFLFLEHSHFISLE</sequence>
<evidence type="ECO:0000313" key="1">
    <source>
        <dbReference type="EMBL" id="EIJ88753.1"/>
    </source>
</evidence>
<protein>
    <submittedName>
        <fullName evidence="1">Uncharacterized protein</fullName>
    </submittedName>
</protein>
<dbReference type="Proteomes" id="UP000002872">
    <property type="component" value="Unassembled WGS sequence"/>
</dbReference>
<organism evidence="1 2">
    <name type="scientific">Nematocida parisii (strain ERTm3)</name>
    <name type="common">Nematode killer fungus</name>
    <dbReference type="NCBI Taxonomy" id="935791"/>
    <lineage>
        <taxon>Eukaryota</taxon>
        <taxon>Fungi</taxon>
        <taxon>Fungi incertae sedis</taxon>
        <taxon>Microsporidia</taxon>
        <taxon>Nematocida</taxon>
    </lineage>
</organism>
<evidence type="ECO:0000313" key="2">
    <source>
        <dbReference type="Proteomes" id="UP000002872"/>
    </source>
</evidence>
<gene>
    <name evidence="1" type="ORF">NEQG_01443</name>
</gene>
<dbReference type="VEuPathDB" id="MicrosporidiaDB:NEQG_01443"/>
<name>I3EHQ6_NEMP3</name>
<keyword evidence="2" id="KW-1185">Reference proteome</keyword>
<reference evidence="1" key="1">
    <citation type="submission" date="2011-01" db="EMBL/GenBank/DDBJ databases">
        <title>The Genome Sequence of Nematocida parisii strain ERTm3.</title>
        <authorList>
            <consortium name="The Broad Institute Genome Sequencing Platform"/>
            <consortium name="The Broad Institute Genome Sequencing Center for Infectious Disease"/>
            <person name="Cuomo C."/>
            <person name="Troemel E."/>
            <person name="Young S.K."/>
            <person name="Zeng Q."/>
            <person name="Gargeya S."/>
            <person name="Fitzgerald M."/>
            <person name="Haas B."/>
            <person name="Abouelleil A."/>
            <person name="Alvarado L."/>
            <person name="Arachchi H.M."/>
            <person name="Berlin A."/>
            <person name="Chapman S.B."/>
            <person name="Gearin G."/>
            <person name="Goldberg J."/>
            <person name="Griggs A."/>
            <person name="Gujja S."/>
            <person name="Hansen M."/>
            <person name="Heiman D."/>
            <person name="Howarth C."/>
            <person name="Larimer J."/>
            <person name="Lui A."/>
            <person name="MacDonald P.J.P."/>
            <person name="McCowen C."/>
            <person name="Montmayeur A."/>
            <person name="Murphy C."/>
            <person name="Neiman D."/>
            <person name="Pearson M."/>
            <person name="Priest M."/>
            <person name="Roberts A."/>
            <person name="Saif S."/>
            <person name="Shea T."/>
            <person name="Sisk P."/>
            <person name="Stolte C."/>
            <person name="Sykes S."/>
            <person name="Wortman J."/>
            <person name="Nusbaum C."/>
            <person name="Birren B."/>
        </authorList>
    </citation>
    <scope>NUCLEOTIDE SEQUENCE</scope>
    <source>
        <strain evidence="1">ERTm3</strain>
    </source>
</reference>